<evidence type="ECO:0000259" key="1">
    <source>
        <dbReference type="SMART" id="SM00894"/>
    </source>
</evidence>
<feature type="domain" description="Excalibur calcium-binding" evidence="1">
    <location>
        <begin position="229"/>
        <end position="269"/>
    </location>
</feature>
<dbReference type="Pfam" id="PF07510">
    <property type="entry name" value="GmrSD_C"/>
    <property type="match status" value="1"/>
</dbReference>
<dbReference type="Pfam" id="PF05901">
    <property type="entry name" value="Excalibur"/>
    <property type="match status" value="1"/>
</dbReference>
<evidence type="ECO:0000313" key="2">
    <source>
        <dbReference type="EMBL" id="CAB4577443.1"/>
    </source>
</evidence>
<gene>
    <name evidence="2" type="ORF">UFOPK1726_00658</name>
</gene>
<protein>
    <submittedName>
        <fullName evidence="2">Unannotated protein</fullName>
    </submittedName>
</protein>
<reference evidence="2" key="1">
    <citation type="submission" date="2020-05" db="EMBL/GenBank/DDBJ databases">
        <authorList>
            <person name="Chiriac C."/>
            <person name="Salcher M."/>
            <person name="Ghai R."/>
            <person name="Kavagutti S V."/>
        </authorList>
    </citation>
    <scope>NUCLEOTIDE SEQUENCE</scope>
</reference>
<proteinExistence type="predicted"/>
<dbReference type="AlphaFoldDB" id="A0A6J6ES75"/>
<accession>A0A6J6ES75</accession>
<sequence>MQFARRCFVAIAISLGLVSAAPASAAEIENKFAALLVASEITEGYDRSLFPHWIDADRDGCNARYEVLIAEAITPPSVTNRCRLIGGSWRSEFDYKIFRNPSQLDVDHFVPLAEAWRSGAANWSTQQRISFANDLELPDALISVSRSTNRSKSDRDVASWLPPNRSYRCQYLSSWVEVKFKWKLTVDAAERRSLEDGLLDCGLISQRISPKLAPTTKSDTPKLQPNLIRYQNCTLARAAGVTPIRRSDNSELYQLNQHMDRDRDGVACE</sequence>
<dbReference type="EMBL" id="CAEZTT010000067">
    <property type="protein sequence ID" value="CAB4577443.1"/>
    <property type="molecule type" value="Genomic_DNA"/>
</dbReference>
<dbReference type="InterPro" id="IPR011089">
    <property type="entry name" value="GmrSD_C"/>
</dbReference>
<dbReference type="SMART" id="SM00894">
    <property type="entry name" value="Excalibur"/>
    <property type="match status" value="1"/>
</dbReference>
<organism evidence="2">
    <name type="scientific">freshwater metagenome</name>
    <dbReference type="NCBI Taxonomy" id="449393"/>
    <lineage>
        <taxon>unclassified sequences</taxon>
        <taxon>metagenomes</taxon>
        <taxon>ecological metagenomes</taxon>
    </lineage>
</organism>
<dbReference type="InterPro" id="IPR008613">
    <property type="entry name" value="Excalibur_Ca-bd_domain"/>
</dbReference>
<dbReference type="PANTHER" id="PTHR24094">
    <property type="entry name" value="SECRETED PROTEIN"/>
    <property type="match status" value="1"/>
</dbReference>
<dbReference type="PANTHER" id="PTHR24094:SF15">
    <property type="entry name" value="AMP-DEPENDENT SYNTHETASE_LIGASE DOMAIN-CONTAINING PROTEIN-RELATED"/>
    <property type="match status" value="1"/>
</dbReference>
<name>A0A6J6ES75_9ZZZZ</name>